<feature type="region of interest" description="Disordered" evidence="1">
    <location>
        <begin position="111"/>
        <end position="143"/>
    </location>
</feature>
<reference evidence="4 5" key="1">
    <citation type="submission" date="2020-05" db="EMBL/GenBank/DDBJ databases">
        <title>Identification and distribution of gene clusters putatively required for synthesis of sphingolipid metabolism inhibitors in phylogenetically diverse species of the filamentous fungus Fusarium.</title>
        <authorList>
            <person name="Kim H.-S."/>
            <person name="Busman M."/>
            <person name="Brown D.W."/>
            <person name="Divon H."/>
            <person name="Uhlig S."/>
            <person name="Proctor R.H."/>
        </authorList>
    </citation>
    <scope>NUCLEOTIDE SEQUENCE [LARGE SCALE GENOMIC DNA]</scope>
    <source>
        <strain evidence="4 5">NRRL 20693</strain>
    </source>
</reference>
<comment type="caution">
    <text evidence="4">The sequence shown here is derived from an EMBL/GenBank/DDBJ whole genome shotgun (WGS) entry which is preliminary data.</text>
</comment>
<evidence type="ECO:0000313" key="4">
    <source>
        <dbReference type="EMBL" id="KAF5664272.1"/>
    </source>
</evidence>
<sequence length="684" mass="71381">MKTLAFGIALLGATSLCSANDQGEMEMDTWCVTYVSTYLAPVANEGDRPTDESGEKSTADNSGRLPFVPSIWPTFAKNTSSVTQTTSSGLSFIGSDSSTLGIESSGLSLIGSDLPTSESQSSKDVSTSQELSSNAPTSDVESVISTSLAPTSSGIIEPQGRSIIFQVSIPNDNKRSINKRATGGFVGNDNPGKCTFAAVFNLAEGQLFESGMPIYYAAGEDYKELSGQDVPPSGSIKTTFAAGGDGLVFTNSGLPNGEAGFCQGPDGQVYITFTSGPPGCVVVNLAAYEATQCQNGRLVGVDDPSSVSTIATSEALESEASTIETLSTIESASSDSEDPSVPTSIVQSTETTPESSFVPPISKSSSIPRTTVTDSSTMKPSIEQSSSGYGSSELSSSTESDRSISTSSAALAESAETTETATSTVSTDVTPSADSTASTPSTTDIDESSSLLETSSTPGSSSEISGPSGSSTESPDTSIDSTDTTGDSTETTVSSIETTTEPLDTTAESAETTTDPPDTTTETVETTTEDACVAEITDPAGSPPLDDRKEQCSDLNVVTVSPSTVTVTETLNKRFVWVVPTSWPPTPTTKKRFARDDDDATTIFPTEFPEGYAAFCDDAEDYYSACSRLGVTRTTTTLPTPTETEQDPPCRVKQMVKRAGEAMGYEFEEHWELMTMPGYTMIAI</sequence>
<feature type="compositionally biased region" description="Low complexity" evidence="1">
    <location>
        <begin position="355"/>
        <end position="368"/>
    </location>
</feature>
<dbReference type="OrthoDB" id="3563678at2759"/>
<feature type="chain" id="PRO_5034780979" description="DUF7908 domain-containing protein" evidence="2">
    <location>
        <begin position="20"/>
        <end position="684"/>
    </location>
</feature>
<feature type="region of interest" description="Disordered" evidence="1">
    <location>
        <begin position="328"/>
        <end position="528"/>
    </location>
</feature>
<proteinExistence type="predicted"/>
<evidence type="ECO:0000259" key="3">
    <source>
        <dbReference type="Pfam" id="PF25485"/>
    </source>
</evidence>
<evidence type="ECO:0000256" key="2">
    <source>
        <dbReference type="SAM" id="SignalP"/>
    </source>
</evidence>
<dbReference type="AlphaFoldDB" id="A0A8H5T6Y6"/>
<keyword evidence="5" id="KW-1185">Reference proteome</keyword>
<feature type="compositionally biased region" description="Polar residues" evidence="1">
    <location>
        <begin position="369"/>
        <end position="379"/>
    </location>
</feature>
<evidence type="ECO:0000313" key="5">
    <source>
        <dbReference type="Proteomes" id="UP000567885"/>
    </source>
</evidence>
<dbReference type="Pfam" id="PF25485">
    <property type="entry name" value="DUF7908"/>
    <property type="match status" value="1"/>
</dbReference>
<dbReference type="InterPro" id="IPR057230">
    <property type="entry name" value="DUF7908"/>
</dbReference>
<accession>A0A8H5T6Y6</accession>
<dbReference type="Proteomes" id="UP000567885">
    <property type="component" value="Unassembled WGS sequence"/>
</dbReference>
<evidence type="ECO:0000256" key="1">
    <source>
        <dbReference type="SAM" id="MobiDB-lite"/>
    </source>
</evidence>
<gene>
    <name evidence="4" type="ORF">FHETE_7154</name>
</gene>
<organism evidence="4 5">
    <name type="scientific">Fusarium heterosporum</name>
    <dbReference type="NCBI Taxonomy" id="42747"/>
    <lineage>
        <taxon>Eukaryota</taxon>
        <taxon>Fungi</taxon>
        <taxon>Dikarya</taxon>
        <taxon>Ascomycota</taxon>
        <taxon>Pezizomycotina</taxon>
        <taxon>Sordariomycetes</taxon>
        <taxon>Hypocreomycetidae</taxon>
        <taxon>Hypocreales</taxon>
        <taxon>Nectriaceae</taxon>
        <taxon>Fusarium</taxon>
        <taxon>Fusarium heterosporum species complex</taxon>
    </lineage>
</organism>
<feature type="signal peptide" evidence="2">
    <location>
        <begin position="1"/>
        <end position="19"/>
    </location>
</feature>
<feature type="domain" description="DUF7908" evidence="3">
    <location>
        <begin position="164"/>
        <end position="290"/>
    </location>
</feature>
<keyword evidence="2" id="KW-0732">Signal</keyword>
<feature type="compositionally biased region" description="Polar residues" evidence="1">
    <location>
        <begin position="341"/>
        <end position="354"/>
    </location>
</feature>
<name>A0A8H5T6Y6_FUSHE</name>
<feature type="region of interest" description="Disordered" evidence="1">
    <location>
        <begin position="43"/>
        <end position="65"/>
    </location>
</feature>
<feature type="compositionally biased region" description="Polar residues" evidence="1">
    <location>
        <begin position="114"/>
        <end position="143"/>
    </location>
</feature>
<feature type="compositionally biased region" description="Basic and acidic residues" evidence="1">
    <location>
        <begin position="45"/>
        <end position="58"/>
    </location>
</feature>
<protein>
    <recommendedName>
        <fullName evidence="3">DUF7908 domain-containing protein</fullName>
    </recommendedName>
</protein>
<feature type="compositionally biased region" description="Low complexity" evidence="1">
    <location>
        <begin position="381"/>
        <end position="528"/>
    </location>
</feature>
<dbReference type="EMBL" id="JAAGWQ010000135">
    <property type="protein sequence ID" value="KAF5664272.1"/>
    <property type="molecule type" value="Genomic_DNA"/>
</dbReference>